<dbReference type="Gene3D" id="1.10.12.10">
    <property type="entry name" value="Lyase 2-enoyl-coa Hydratase, Chain A, domain 2"/>
    <property type="match status" value="1"/>
</dbReference>
<keyword evidence="3" id="KW-0443">Lipid metabolism</keyword>
<organism evidence="7 8">
    <name type="scientific">Mycolicibacterium komossense</name>
    <dbReference type="NCBI Taxonomy" id="1779"/>
    <lineage>
        <taxon>Bacteria</taxon>
        <taxon>Bacillati</taxon>
        <taxon>Actinomycetota</taxon>
        <taxon>Actinomycetes</taxon>
        <taxon>Mycobacteriales</taxon>
        <taxon>Mycobacteriaceae</taxon>
        <taxon>Mycolicibacterium</taxon>
    </lineage>
</organism>
<evidence type="ECO:0000256" key="1">
    <source>
        <dbReference type="ARBA" id="ARBA00002994"/>
    </source>
</evidence>
<gene>
    <name evidence="7" type="ORF">H7J73_02775</name>
</gene>
<dbReference type="Pfam" id="PF00378">
    <property type="entry name" value="ECH_1"/>
    <property type="match status" value="1"/>
</dbReference>
<proteinExistence type="inferred from homology"/>
<dbReference type="InterPro" id="IPR014748">
    <property type="entry name" value="Enoyl-CoA_hydra_C"/>
</dbReference>
<comment type="catalytic activity">
    <reaction evidence="4">
        <text>a (3S)-3-hydroxyacyl-CoA = a (2E)-enoyl-CoA + H2O</text>
        <dbReference type="Rhea" id="RHEA:16105"/>
        <dbReference type="ChEBI" id="CHEBI:15377"/>
        <dbReference type="ChEBI" id="CHEBI:57318"/>
        <dbReference type="ChEBI" id="CHEBI:58856"/>
        <dbReference type="EC" id="4.2.1.17"/>
    </reaction>
</comment>
<name>A0ABT3C672_9MYCO</name>
<protein>
    <submittedName>
        <fullName evidence="7">Enoyl-CoA hydratase/isomerase family protein</fullName>
    </submittedName>
</protein>
<keyword evidence="3" id="KW-0276">Fatty acid metabolism</keyword>
<dbReference type="InterPro" id="IPR018376">
    <property type="entry name" value="Enoyl-CoA_hyd/isom_CS"/>
</dbReference>
<evidence type="ECO:0000313" key="7">
    <source>
        <dbReference type="EMBL" id="MCV7224964.1"/>
    </source>
</evidence>
<reference evidence="7 8" key="1">
    <citation type="journal article" date="2022" name="BMC Genomics">
        <title>Comparative genome analysis of mycobacteria focusing on tRNA and non-coding RNA.</title>
        <authorList>
            <person name="Behra P.R.K."/>
            <person name="Pettersson B.M.F."/>
            <person name="Ramesh M."/>
            <person name="Das S."/>
            <person name="Dasgupta S."/>
            <person name="Kirsebom L.A."/>
        </authorList>
    </citation>
    <scope>NUCLEOTIDE SEQUENCE [LARGE SCALE GENOMIC DNA]</scope>
    <source>
        <strain evidence="7 8">DSM 44078</strain>
    </source>
</reference>
<evidence type="ECO:0000313" key="8">
    <source>
        <dbReference type="Proteomes" id="UP001526201"/>
    </source>
</evidence>
<dbReference type="PROSITE" id="PS00166">
    <property type="entry name" value="ENOYL_COA_HYDRATASE"/>
    <property type="match status" value="1"/>
</dbReference>
<accession>A0ABT3C672</accession>
<dbReference type="Proteomes" id="UP001526201">
    <property type="component" value="Unassembled WGS sequence"/>
</dbReference>
<sequence>MTYLNNDDAPVVTTQQDSVATVTINRPQRRNALNDNVKTALRDELGRLAGDCTVRAVVLTGAGGQFCAGQDLAEHATLLADRPGHAFDTVEEHYSPIVLALAQMPKPVIAAIEGVCVGAGLGFALACDLRVVARNANLSTAFSSIGLTCDSGLAHSLPRALGEARAKELILLAEPFTGEQADRMGLVSRLVEPGNAVEEASALASRLAAGPTRAYAETKRLLATSYPRTLEETLTEEAAAQTRAGASKDHTAAVAAFLSKQRPVFTGG</sequence>
<dbReference type="InterPro" id="IPR001753">
    <property type="entry name" value="Enoyl-CoA_hydra/iso"/>
</dbReference>
<dbReference type="EMBL" id="JACKTY010000012">
    <property type="protein sequence ID" value="MCV7224964.1"/>
    <property type="molecule type" value="Genomic_DNA"/>
</dbReference>
<evidence type="ECO:0000256" key="3">
    <source>
        <dbReference type="ARBA" id="ARBA00022832"/>
    </source>
</evidence>
<dbReference type="SUPFAM" id="SSF52096">
    <property type="entry name" value="ClpP/crotonase"/>
    <property type="match status" value="1"/>
</dbReference>
<dbReference type="PANTHER" id="PTHR43459:SF1">
    <property type="entry name" value="EG:BACN32G11.4 PROTEIN"/>
    <property type="match status" value="1"/>
</dbReference>
<dbReference type="Gene3D" id="3.90.226.10">
    <property type="entry name" value="2-enoyl-CoA Hydratase, Chain A, domain 1"/>
    <property type="match status" value="1"/>
</dbReference>
<dbReference type="PANTHER" id="PTHR43459">
    <property type="entry name" value="ENOYL-COA HYDRATASE"/>
    <property type="match status" value="1"/>
</dbReference>
<comment type="function">
    <text evidence="1">Could possibly oxidize fatty acids using specific components.</text>
</comment>
<evidence type="ECO:0000256" key="5">
    <source>
        <dbReference type="ARBA" id="ARBA00023717"/>
    </source>
</evidence>
<comment type="catalytic activity">
    <reaction evidence="5">
        <text>a 4-saturated-(3S)-3-hydroxyacyl-CoA = a (3E)-enoyl-CoA + H2O</text>
        <dbReference type="Rhea" id="RHEA:20724"/>
        <dbReference type="ChEBI" id="CHEBI:15377"/>
        <dbReference type="ChEBI" id="CHEBI:58521"/>
        <dbReference type="ChEBI" id="CHEBI:137480"/>
        <dbReference type="EC" id="4.2.1.17"/>
    </reaction>
</comment>
<evidence type="ECO:0000256" key="6">
    <source>
        <dbReference type="RuleBase" id="RU003707"/>
    </source>
</evidence>
<comment type="similarity">
    <text evidence="2 6">Belongs to the enoyl-CoA hydratase/isomerase family.</text>
</comment>
<comment type="caution">
    <text evidence="7">The sequence shown here is derived from an EMBL/GenBank/DDBJ whole genome shotgun (WGS) entry which is preliminary data.</text>
</comment>
<dbReference type="RefSeq" id="WP_264065714.1">
    <property type="nucleotide sequence ID" value="NZ_JACKTY010000012.1"/>
</dbReference>
<keyword evidence="8" id="KW-1185">Reference proteome</keyword>
<evidence type="ECO:0000256" key="4">
    <source>
        <dbReference type="ARBA" id="ARBA00023709"/>
    </source>
</evidence>
<evidence type="ECO:0000256" key="2">
    <source>
        <dbReference type="ARBA" id="ARBA00005254"/>
    </source>
</evidence>
<dbReference type="InterPro" id="IPR029045">
    <property type="entry name" value="ClpP/crotonase-like_dom_sf"/>
</dbReference>
<dbReference type="CDD" id="cd06558">
    <property type="entry name" value="crotonase-like"/>
    <property type="match status" value="1"/>
</dbReference>